<dbReference type="InterPro" id="IPR006155">
    <property type="entry name" value="Josephin"/>
</dbReference>
<keyword evidence="5" id="KW-0645">Protease</keyword>
<keyword evidence="14" id="KW-1185">Reference proteome</keyword>
<dbReference type="SMART" id="SM01246">
    <property type="entry name" value="Josephin"/>
    <property type="match status" value="1"/>
</dbReference>
<dbReference type="STRING" id="7244.B4LPH5"/>
<evidence type="ECO:0000256" key="5">
    <source>
        <dbReference type="ARBA" id="ARBA00022670"/>
    </source>
</evidence>
<dbReference type="Pfam" id="PF02099">
    <property type="entry name" value="Josephin"/>
    <property type="match status" value="1"/>
</dbReference>
<dbReference type="AlphaFoldDB" id="B4LPH5"/>
<dbReference type="HOGENOM" id="CLU_103892_0_0_1"/>
<sequence>MPTSPVYHEKQTRQLCALHALNNLFQGDQSYTKEELDDICCNLSPNVWINPHRSVLGLGNYDINVIMTALQRRNCEAIWFDKRKDPSIIDLDSIVGFILNIPSDYKFGIITLPLRRRHWIAVRRIDDLYYNLDSKLQQPELLGNEADMLQFLREQLSEEGQQRELFLVLQRKSEDDNAQRWIKQSSVNAV</sequence>
<dbReference type="OMA" id="QRNCEAV"/>
<keyword evidence="6" id="KW-0833">Ubl conjugation pathway</keyword>
<evidence type="ECO:0000313" key="14">
    <source>
        <dbReference type="Proteomes" id="UP000008792"/>
    </source>
</evidence>
<dbReference type="GO" id="GO:0004843">
    <property type="term" value="F:cysteine-type deubiquitinase activity"/>
    <property type="evidence" value="ECO:0007669"/>
    <property type="project" value="UniProtKB-EC"/>
</dbReference>
<feature type="active site" evidence="11">
    <location>
        <position position="16"/>
    </location>
</feature>
<evidence type="ECO:0000256" key="4">
    <source>
        <dbReference type="ARBA" id="ARBA00022490"/>
    </source>
</evidence>
<feature type="active site" evidence="11">
    <location>
        <position position="133"/>
    </location>
</feature>
<reference evidence="13 14" key="1">
    <citation type="journal article" date="2007" name="Nature">
        <title>Evolution of genes and genomes on the Drosophila phylogeny.</title>
        <authorList>
            <consortium name="Drosophila 12 Genomes Consortium"/>
            <person name="Clark A.G."/>
            <person name="Eisen M.B."/>
            <person name="Smith D.R."/>
            <person name="Bergman C.M."/>
            <person name="Oliver B."/>
            <person name="Markow T.A."/>
            <person name="Kaufman T.C."/>
            <person name="Kellis M."/>
            <person name="Gelbart W."/>
            <person name="Iyer V.N."/>
            <person name="Pollard D.A."/>
            <person name="Sackton T.B."/>
            <person name="Larracuente A.M."/>
            <person name="Singh N.D."/>
            <person name="Abad J.P."/>
            <person name="Abt D.N."/>
            <person name="Adryan B."/>
            <person name="Aguade M."/>
            <person name="Akashi H."/>
            <person name="Anderson W.W."/>
            <person name="Aquadro C.F."/>
            <person name="Ardell D.H."/>
            <person name="Arguello R."/>
            <person name="Artieri C.G."/>
            <person name="Barbash D.A."/>
            <person name="Barker D."/>
            <person name="Barsanti P."/>
            <person name="Batterham P."/>
            <person name="Batzoglou S."/>
            <person name="Begun D."/>
            <person name="Bhutkar A."/>
            <person name="Blanco E."/>
            <person name="Bosak S.A."/>
            <person name="Bradley R.K."/>
            <person name="Brand A.D."/>
            <person name="Brent M.R."/>
            <person name="Brooks A.N."/>
            <person name="Brown R.H."/>
            <person name="Butlin R.K."/>
            <person name="Caggese C."/>
            <person name="Calvi B.R."/>
            <person name="Bernardo de Carvalho A."/>
            <person name="Caspi A."/>
            <person name="Castrezana S."/>
            <person name="Celniker S.E."/>
            <person name="Chang J.L."/>
            <person name="Chapple C."/>
            <person name="Chatterji S."/>
            <person name="Chinwalla A."/>
            <person name="Civetta A."/>
            <person name="Clifton S.W."/>
            <person name="Comeron J.M."/>
            <person name="Costello J.C."/>
            <person name="Coyne J.A."/>
            <person name="Daub J."/>
            <person name="David R.G."/>
            <person name="Delcher A.L."/>
            <person name="Delehaunty K."/>
            <person name="Do C.B."/>
            <person name="Ebling H."/>
            <person name="Edwards K."/>
            <person name="Eickbush T."/>
            <person name="Evans J.D."/>
            <person name="Filipski A."/>
            <person name="Findeiss S."/>
            <person name="Freyhult E."/>
            <person name="Fulton L."/>
            <person name="Fulton R."/>
            <person name="Garcia A.C."/>
            <person name="Gardiner A."/>
            <person name="Garfield D.A."/>
            <person name="Garvin B.E."/>
            <person name="Gibson G."/>
            <person name="Gilbert D."/>
            <person name="Gnerre S."/>
            <person name="Godfrey J."/>
            <person name="Good R."/>
            <person name="Gotea V."/>
            <person name="Gravely B."/>
            <person name="Greenberg A.J."/>
            <person name="Griffiths-Jones S."/>
            <person name="Gross S."/>
            <person name="Guigo R."/>
            <person name="Gustafson E.A."/>
            <person name="Haerty W."/>
            <person name="Hahn M.W."/>
            <person name="Halligan D.L."/>
            <person name="Halpern A.L."/>
            <person name="Halter G.M."/>
            <person name="Han M.V."/>
            <person name="Heger A."/>
            <person name="Hillier L."/>
            <person name="Hinrichs A.S."/>
            <person name="Holmes I."/>
            <person name="Hoskins R.A."/>
            <person name="Hubisz M.J."/>
            <person name="Hultmark D."/>
            <person name="Huntley M.A."/>
            <person name="Jaffe D.B."/>
            <person name="Jagadeeshan S."/>
            <person name="Jeck W.R."/>
            <person name="Johnson J."/>
            <person name="Jones C.D."/>
            <person name="Jordan W.C."/>
            <person name="Karpen G.H."/>
            <person name="Kataoka E."/>
            <person name="Keightley P.D."/>
            <person name="Kheradpour P."/>
            <person name="Kirkness E.F."/>
            <person name="Koerich L.B."/>
            <person name="Kristiansen K."/>
            <person name="Kudrna D."/>
            <person name="Kulathinal R.J."/>
            <person name="Kumar S."/>
            <person name="Kwok R."/>
            <person name="Lander E."/>
            <person name="Langley C.H."/>
            <person name="Lapoint R."/>
            <person name="Lazzaro B.P."/>
            <person name="Lee S.J."/>
            <person name="Levesque L."/>
            <person name="Li R."/>
            <person name="Lin C.F."/>
            <person name="Lin M.F."/>
            <person name="Lindblad-Toh K."/>
            <person name="Llopart A."/>
            <person name="Long M."/>
            <person name="Low L."/>
            <person name="Lozovsky E."/>
            <person name="Lu J."/>
            <person name="Luo M."/>
            <person name="Machado C.A."/>
            <person name="Makalowski W."/>
            <person name="Marzo M."/>
            <person name="Matsuda M."/>
            <person name="Matzkin L."/>
            <person name="McAllister B."/>
            <person name="McBride C.S."/>
            <person name="McKernan B."/>
            <person name="McKernan K."/>
            <person name="Mendez-Lago M."/>
            <person name="Minx P."/>
            <person name="Mollenhauer M.U."/>
            <person name="Montooth K."/>
            <person name="Mount S.M."/>
            <person name="Mu X."/>
            <person name="Myers E."/>
            <person name="Negre B."/>
            <person name="Newfeld S."/>
            <person name="Nielsen R."/>
            <person name="Noor M.A."/>
            <person name="O'Grady P."/>
            <person name="Pachter L."/>
            <person name="Papaceit M."/>
            <person name="Parisi M.J."/>
            <person name="Parisi M."/>
            <person name="Parts L."/>
            <person name="Pedersen J.S."/>
            <person name="Pesole G."/>
            <person name="Phillippy A.M."/>
            <person name="Ponting C.P."/>
            <person name="Pop M."/>
            <person name="Porcelli D."/>
            <person name="Powell J.R."/>
            <person name="Prohaska S."/>
            <person name="Pruitt K."/>
            <person name="Puig M."/>
            <person name="Quesneville H."/>
            <person name="Ram K.R."/>
            <person name="Rand D."/>
            <person name="Rasmussen M.D."/>
            <person name="Reed L.K."/>
            <person name="Reenan R."/>
            <person name="Reily A."/>
            <person name="Remington K.A."/>
            <person name="Rieger T.T."/>
            <person name="Ritchie M.G."/>
            <person name="Robin C."/>
            <person name="Rogers Y.H."/>
            <person name="Rohde C."/>
            <person name="Rozas J."/>
            <person name="Rubenfield M.J."/>
            <person name="Ruiz A."/>
            <person name="Russo S."/>
            <person name="Salzberg S.L."/>
            <person name="Sanchez-Gracia A."/>
            <person name="Saranga D.J."/>
            <person name="Sato H."/>
            <person name="Schaeffer S.W."/>
            <person name="Schatz M.C."/>
            <person name="Schlenke T."/>
            <person name="Schwartz R."/>
            <person name="Segarra C."/>
            <person name="Singh R.S."/>
            <person name="Sirot L."/>
            <person name="Sirota M."/>
            <person name="Sisneros N.B."/>
            <person name="Smith C.D."/>
            <person name="Smith T.F."/>
            <person name="Spieth J."/>
            <person name="Stage D.E."/>
            <person name="Stark A."/>
            <person name="Stephan W."/>
            <person name="Strausberg R.L."/>
            <person name="Strempel S."/>
            <person name="Sturgill D."/>
            <person name="Sutton G."/>
            <person name="Sutton G.G."/>
            <person name="Tao W."/>
            <person name="Teichmann S."/>
            <person name="Tobari Y.N."/>
            <person name="Tomimura Y."/>
            <person name="Tsolas J.M."/>
            <person name="Valente V.L."/>
            <person name="Venter E."/>
            <person name="Venter J.C."/>
            <person name="Vicario S."/>
            <person name="Vieira F.G."/>
            <person name="Vilella A.J."/>
            <person name="Villasante A."/>
            <person name="Walenz B."/>
            <person name="Wang J."/>
            <person name="Wasserman M."/>
            <person name="Watts T."/>
            <person name="Wilson D."/>
            <person name="Wilson R.K."/>
            <person name="Wing R.A."/>
            <person name="Wolfner M.F."/>
            <person name="Wong A."/>
            <person name="Wong G.K."/>
            <person name="Wu C.I."/>
            <person name="Wu G."/>
            <person name="Yamamoto D."/>
            <person name="Yang H.P."/>
            <person name="Yang S.P."/>
            <person name="Yorke J.A."/>
            <person name="Yoshida K."/>
            <person name="Zdobnov E."/>
            <person name="Zhang P."/>
            <person name="Zhang Y."/>
            <person name="Zimin A.V."/>
            <person name="Baldwin J."/>
            <person name="Abdouelleil A."/>
            <person name="Abdulkadir J."/>
            <person name="Abebe A."/>
            <person name="Abera B."/>
            <person name="Abreu J."/>
            <person name="Acer S.C."/>
            <person name="Aftuck L."/>
            <person name="Alexander A."/>
            <person name="An P."/>
            <person name="Anderson E."/>
            <person name="Anderson S."/>
            <person name="Arachi H."/>
            <person name="Azer M."/>
            <person name="Bachantsang P."/>
            <person name="Barry A."/>
            <person name="Bayul T."/>
            <person name="Berlin A."/>
            <person name="Bessette D."/>
            <person name="Bloom T."/>
            <person name="Blye J."/>
            <person name="Boguslavskiy L."/>
            <person name="Bonnet C."/>
            <person name="Boukhgalter B."/>
            <person name="Bourzgui I."/>
            <person name="Brown A."/>
            <person name="Cahill P."/>
            <person name="Channer S."/>
            <person name="Cheshatsang Y."/>
            <person name="Chuda L."/>
            <person name="Citroen M."/>
            <person name="Collymore A."/>
            <person name="Cooke P."/>
            <person name="Costello M."/>
            <person name="D'Aco K."/>
            <person name="Daza R."/>
            <person name="De Haan G."/>
            <person name="DeGray S."/>
            <person name="DeMaso C."/>
            <person name="Dhargay N."/>
            <person name="Dooley K."/>
            <person name="Dooley E."/>
            <person name="Doricent M."/>
            <person name="Dorje P."/>
            <person name="Dorjee K."/>
            <person name="Dupes A."/>
            <person name="Elong R."/>
            <person name="Falk J."/>
            <person name="Farina A."/>
            <person name="Faro S."/>
            <person name="Ferguson D."/>
            <person name="Fisher S."/>
            <person name="Foley C.D."/>
            <person name="Franke A."/>
            <person name="Friedrich D."/>
            <person name="Gadbois L."/>
            <person name="Gearin G."/>
            <person name="Gearin C.R."/>
            <person name="Giannoukos G."/>
            <person name="Goode T."/>
            <person name="Graham J."/>
            <person name="Grandbois E."/>
            <person name="Grewal S."/>
            <person name="Gyaltsen K."/>
            <person name="Hafez N."/>
            <person name="Hagos B."/>
            <person name="Hall J."/>
            <person name="Henson C."/>
            <person name="Hollinger A."/>
            <person name="Honan T."/>
            <person name="Huard M.D."/>
            <person name="Hughes L."/>
            <person name="Hurhula B."/>
            <person name="Husby M.E."/>
            <person name="Kamat A."/>
            <person name="Kanga B."/>
            <person name="Kashin S."/>
            <person name="Khazanovich D."/>
            <person name="Kisner P."/>
            <person name="Lance K."/>
            <person name="Lara M."/>
            <person name="Lee W."/>
            <person name="Lennon N."/>
            <person name="Letendre F."/>
            <person name="LeVine R."/>
            <person name="Lipovsky A."/>
            <person name="Liu X."/>
            <person name="Liu J."/>
            <person name="Liu S."/>
            <person name="Lokyitsang T."/>
            <person name="Lokyitsang Y."/>
            <person name="Lubonja R."/>
            <person name="Lui A."/>
            <person name="MacDonald P."/>
            <person name="Magnisalis V."/>
            <person name="Maru K."/>
            <person name="Matthews C."/>
            <person name="McCusker W."/>
            <person name="McDonough S."/>
            <person name="Mehta T."/>
            <person name="Meldrim J."/>
            <person name="Meneus L."/>
            <person name="Mihai O."/>
            <person name="Mihalev A."/>
            <person name="Mihova T."/>
            <person name="Mittelman R."/>
            <person name="Mlenga V."/>
            <person name="Montmayeur A."/>
            <person name="Mulrain L."/>
            <person name="Navidi A."/>
            <person name="Naylor J."/>
            <person name="Negash T."/>
            <person name="Nguyen T."/>
            <person name="Nguyen N."/>
            <person name="Nicol R."/>
            <person name="Norbu C."/>
            <person name="Norbu N."/>
            <person name="Novod N."/>
            <person name="O'Neill B."/>
            <person name="Osman S."/>
            <person name="Markiewicz E."/>
            <person name="Oyono O.L."/>
            <person name="Patti C."/>
            <person name="Phunkhang P."/>
            <person name="Pierre F."/>
            <person name="Priest M."/>
            <person name="Raghuraman S."/>
            <person name="Rege F."/>
            <person name="Reyes R."/>
            <person name="Rise C."/>
            <person name="Rogov P."/>
            <person name="Ross K."/>
            <person name="Ryan E."/>
            <person name="Settipalli S."/>
            <person name="Shea T."/>
            <person name="Sherpa N."/>
            <person name="Shi L."/>
            <person name="Shih D."/>
            <person name="Sparrow T."/>
            <person name="Spaulding J."/>
            <person name="Stalker J."/>
            <person name="Stange-Thomann N."/>
            <person name="Stavropoulos S."/>
            <person name="Stone C."/>
            <person name="Strader C."/>
            <person name="Tesfaye S."/>
            <person name="Thomson T."/>
            <person name="Thoulutsang Y."/>
            <person name="Thoulutsang D."/>
            <person name="Topham K."/>
            <person name="Topping I."/>
            <person name="Tsamla T."/>
            <person name="Vassiliev H."/>
            <person name="Vo A."/>
            <person name="Wangchuk T."/>
            <person name="Wangdi T."/>
            <person name="Weiand M."/>
            <person name="Wilkinson J."/>
            <person name="Wilson A."/>
            <person name="Yadav S."/>
            <person name="Young G."/>
            <person name="Yu Q."/>
            <person name="Zembek L."/>
            <person name="Zhong D."/>
            <person name="Zimmer A."/>
            <person name="Zwirko Z."/>
            <person name="Jaffe D.B."/>
            <person name="Alvarez P."/>
            <person name="Brockman W."/>
            <person name="Butler J."/>
            <person name="Chin C."/>
            <person name="Gnerre S."/>
            <person name="Grabherr M."/>
            <person name="Kleber M."/>
            <person name="Mauceli E."/>
            <person name="MacCallum I."/>
        </authorList>
    </citation>
    <scope>NUCLEOTIDE SEQUENCE [LARGE SCALE GENOMIC DNA]</scope>
    <source>
        <strain evidence="14">Tucson 15010-1051.87</strain>
    </source>
</reference>
<dbReference type="PANTHER" id="PTHR13291:SF0">
    <property type="entry name" value="JOSEPHIN-LIKE PROTEIN"/>
    <property type="match status" value="1"/>
</dbReference>
<dbReference type="PROSITE" id="PS50957">
    <property type="entry name" value="JOSEPHIN"/>
    <property type="match status" value="1"/>
</dbReference>
<comment type="function">
    <text evidence="8">Cleaves 'Lys-63'-linked poly-ubiquitin chains, and with lesser efficiency 'Lys-48'-linked poly-ubiquitin chains (in vitro). May act as a deubiquitinating enzyme.</text>
</comment>
<dbReference type="FunFam" id="3.90.70.40:FF:000003">
    <property type="entry name" value="josephin-2 isoform X1"/>
    <property type="match status" value="1"/>
</dbReference>
<evidence type="ECO:0000313" key="13">
    <source>
        <dbReference type="EMBL" id="EDW61234.1"/>
    </source>
</evidence>
<evidence type="ECO:0000256" key="1">
    <source>
        <dbReference type="ARBA" id="ARBA00000707"/>
    </source>
</evidence>
<dbReference type="GO" id="GO:0016579">
    <property type="term" value="P:protein deubiquitination"/>
    <property type="evidence" value="ECO:0007669"/>
    <property type="project" value="InterPro"/>
</dbReference>
<comment type="catalytic activity">
    <reaction evidence="1">
        <text>Thiol-dependent hydrolysis of ester, thioester, amide, peptide and isopeptide bonds formed by the C-terminal Gly of ubiquitin (a 76-residue protein attached to proteins as an intracellular targeting signal).</text>
        <dbReference type="EC" id="3.4.19.12"/>
    </reaction>
</comment>
<evidence type="ECO:0000256" key="3">
    <source>
        <dbReference type="ARBA" id="ARBA00012759"/>
    </source>
</evidence>
<evidence type="ECO:0000256" key="10">
    <source>
        <dbReference type="ARBA" id="ARBA00077222"/>
    </source>
</evidence>
<evidence type="ECO:0000256" key="11">
    <source>
        <dbReference type="PROSITE-ProRule" id="PRU00331"/>
    </source>
</evidence>
<dbReference type="Proteomes" id="UP000008792">
    <property type="component" value="Unassembled WGS sequence"/>
</dbReference>
<dbReference type="EMBL" id="CH940648">
    <property type="protein sequence ID" value="EDW61234.1"/>
    <property type="molecule type" value="Genomic_DNA"/>
</dbReference>
<accession>B4LPH5</accession>
<dbReference type="GO" id="GO:0005829">
    <property type="term" value="C:cytosol"/>
    <property type="evidence" value="ECO:0007669"/>
    <property type="project" value="UniProtKB-SubCell"/>
</dbReference>
<evidence type="ECO:0000259" key="12">
    <source>
        <dbReference type="PROSITE" id="PS50957"/>
    </source>
</evidence>
<evidence type="ECO:0000256" key="7">
    <source>
        <dbReference type="ARBA" id="ARBA00022801"/>
    </source>
</evidence>
<dbReference type="InParanoid" id="B4LPH5"/>
<feature type="domain" description="Josephin" evidence="12">
    <location>
        <begin position="3"/>
        <end position="183"/>
    </location>
</feature>
<gene>
    <name evidence="13" type="primary">Dvir\GJ20408</name>
    <name evidence="13" type="ORF">Dvir_GJ20408</name>
</gene>
<evidence type="ECO:0000256" key="8">
    <source>
        <dbReference type="ARBA" id="ARBA00058284"/>
    </source>
</evidence>
<evidence type="ECO:0000256" key="9">
    <source>
        <dbReference type="ARBA" id="ARBA00069892"/>
    </source>
</evidence>
<evidence type="ECO:0000256" key="2">
    <source>
        <dbReference type="ARBA" id="ARBA00004514"/>
    </source>
</evidence>
<proteinExistence type="predicted"/>
<name>B4LPH5_DROVI</name>
<comment type="subcellular location">
    <subcellularLocation>
        <location evidence="2">Cytoplasm</location>
        <location evidence="2">Cytosol</location>
    </subcellularLocation>
</comment>
<dbReference type="eggNOG" id="KOG2934">
    <property type="taxonomic scope" value="Eukaryota"/>
</dbReference>
<dbReference type="EC" id="3.4.19.12" evidence="3"/>
<keyword evidence="4" id="KW-0963">Cytoplasm</keyword>
<evidence type="ECO:0000256" key="6">
    <source>
        <dbReference type="ARBA" id="ARBA00022786"/>
    </source>
</evidence>
<dbReference type="InterPro" id="IPR040053">
    <property type="entry name" value="JOSD1/2"/>
</dbReference>
<keyword evidence="7 11" id="KW-0378">Hydrolase</keyword>
<dbReference type="PhylomeDB" id="B4LPH5"/>
<dbReference type="PANTHER" id="PTHR13291">
    <property type="entry name" value="JOSEPHIN 1, 2"/>
    <property type="match status" value="1"/>
</dbReference>
<dbReference type="PRINTS" id="PR01233">
    <property type="entry name" value="JOSEPHIN"/>
</dbReference>
<dbReference type="Gene3D" id="3.90.70.40">
    <property type="match status" value="1"/>
</dbReference>
<protein>
    <recommendedName>
        <fullName evidence="9">Josephin-2</fullName>
        <ecNumber evidence="3">3.4.19.12</ecNumber>
    </recommendedName>
    <alternativeName>
        <fullName evidence="10">Josephin domain-containing protein 2</fullName>
    </alternativeName>
</protein>
<dbReference type="KEGG" id="dvi:6626275"/>
<organism evidence="13 14">
    <name type="scientific">Drosophila virilis</name>
    <name type="common">Fruit fly</name>
    <dbReference type="NCBI Taxonomy" id="7244"/>
    <lineage>
        <taxon>Eukaryota</taxon>
        <taxon>Metazoa</taxon>
        <taxon>Ecdysozoa</taxon>
        <taxon>Arthropoda</taxon>
        <taxon>Hexapoda</taxon>
        <taxon>Insecta</taxon>
        <taxon>Pterygota</taxon>
        <taxon>Neoptera</taxon>
        <taxon>Endopterygota</taxon>
        <taxon>Diptera</taxon>
        <taxon>Brachycera</taxon>
        <taxon>Muscomorpha</taxon>
        <taxon>Ephydroidea</taxon>
        <taxon>Drosophilidae</taxon>
        <taxon>Drosophila</taxon>
    </lineage>
</organism>
<dbReference type="GO" id="GO:0006508">
    <property type="term" value="P:proteolysis"/>
    <property type="evidence" value="ECO:0007669"/>
    <property type="project" value="UniProtKB-KW"/>
</dbReference>
<feature type="active site" evidence="11">
    <location>
        <position position="118"/>
    </location>
</feature>
<dbReference type="OrthoDB" id="422700at2759"/>